<organism evidence="3 4">
    <name type="scientific">Paenibacillus qinlingensis</name>
    <dbReference type="NCBI Taxonomy" id="1837343"/>
    <lineage>
        <taxon>Bacteria</taxon>
        <taxon>Bacillati</taxon>
        <taxon>Bacillota</taxon>
        <taxon>Bacilli</taxon>
        <taxon>Bacillales</taxon>
        <taxon>Paenibacillaceae</taxon>
        <taxon>Paenibacillus</taxon>
    </lineage>
</organism>
<dbReference type="InterPro" id="IPR050194">
    <property type="entry name" value="Glycosyltransferase_grp1"/>
</dbReference>
<evidence type="ECO:0000259" key="2">
    <source>
        <dbReference type="Pfam" id="PF13439"/>
    </source>
</evidence>
<protein>
    <submittedName>
        <fullName evidence="3">Glycosyltransferase involved in cell wall biosynthesis</fullName>
    </submittedName>
</protein>
<dbReference type="Proteomes" id="UP001267290">
    <property type="component" value="Unassembled WGS sequence"/>
</dbReference>
<name>A0ABU1NTC6_9BACL</name>
<dbReference type="Pfam" id="PF13439">
    <property type="entry name" value="Glyco_transf_4"/>
    <property type="match status" value="1"/>
</dbReference>
<gene>
    <name evidence="3" type="ORF">J2736_001875</name>
</gene>
<evidence type="ECO:0000313" key="3">
    <source>
        <dbReference type="EMBL" id="MDR6550688.1"/>
    </source>
</evidence>
<dbReference type="InterPro" id="IPR028098">
    <property type="entry name" value="Glyco_trans_4-like_N"/>
</dbReference>
<dbReference type="RefSeq" id="WP_310225721.1">
    <property type="nucleotide sequence ID" value="NZ_JAVDSB010000002.1"/>
</dbReference>
<comment type="caution">
    <text evidence="3">The sequence shown here is derived from an EMBL/GenBank/DDBJ whole genome shotgun (WGS) entry which is preliminary data.</text>
</comment>
<dbReference type="Pfam" id="PF00534">
    <property type="entry name" value="Glycos_transf_1"/>
    <property type="match status" value="1"/>
</dbReference>
<dbReference type="CDD" id="cd03801">
    <property type="entry name" value="GT4_PimA-like"/>
    <property type="match status" value="1"/>
</dbReference>
<keyword evidence="4" id="KW-1185">Reference proteome</keyword>
<accession>A0ABU1NTC6</accession>
<dbReference type="Gene3D" id="3.40.50.2000">
    <property type="entry name" value="Glycogen Phosphorylase B"/>
    <property type="match status" value="2"/>
</dbReference>
<reference evidence="3 4" key="1">
    <citation type="submission" date="2023-07" db="EMBL/GenBank/DDBJ databases">
        <title>Sorghum-associated microbial communities from plants grown in Nebraska, USA.</title>
        <authorList>
            <person name="Schachtman D."/>
        </authorList>
    </citation>
    <scope>NUCLEOTIDE SEQUENCE [LARGE SCALE GENOMIC DNA]</scope>
    <source>
        <strain evidence="3 4">CC258</strain>
    </source>
</reference>
<feature type="domain" description="Glycosyltransferase subfamily 4-like N-terminal" evidence="2">
    <location>
        <begin position="16"/>
        <end position="184"/>
    </location>
</feature>
<sequence length="385" mass="42977">MKIAMIAWEFPPQFSGGLGVHCQSLVEELVKQAVCIDFYLPTDRDTVFHIPEGMVMHRLDIGQQSSAYSEGDNRVWASIHAFRDRLEEVFQPQGVDVIHAHDWMGVFAAMRLQELYGIPLIWTVHSTEYDRAAGLPPHPGILAIEHEAFQAATHTITVSARTKESLVQRYGADPSTVSVIYNGIHAFSFQSLAADRDYGTSEGYVLFLGRVTGQKGPSDFLKAARMILAERETRFMIAGDGNLLGPLRRQAHRWKIDEHITFTGTVKGEQLQKCYKDAQVYVLPSISEPFGITVLEAMASGVPTIITTTTGASEIVQNVCRVEPGNPKQLAKAILTLLDDPAMQQSLARRGVQEIQRFSWKSIADQTILLYSQWCAQADRKEPYQ</sequence>
<dbReference type="SUPFAM" id="SSF53756">
    <property type="entry name" value="UDP-Glycosyltransferase/glycogen phosphorylase"/>
    <property type="match status" value="1"/>
</dbReference>
<dbReference type="EMBL" id="JAVDSB010000002">
    <property type="protein sequence ID" value="MDR6550688.1"/>
    <property type="molecule type" value="Genomic_DNA"/>
</dbReference>
<feature type="domain" description="Glycosyl transferase family 1" evidence="1">
    <location>
        <begin position="202"/>
        <end position="351"/>
    </location>
</feature>
<dbReference type="InterPro" id="IPR001296">
    <property type="entry name" value="Glyco_trans_1"/>
</dbReference>
<dbReference type="PANTHER" id="PTHR45947:SF14">
    <property type="entry name" value="SLL1723 PROTEIN"/>
    <property type="match status" value="1"/>
</dbReference>
<proteinExistence type="predicted"/>
<evidence type="ECO:0000259" key="1">
    <source>
        <dbReference type="Pfam" id="PF00534"/>
    </source>
</evidence>
<dbReference type="PANTHER" id="PTHR45947">
    <property type="entry name" value="SULFOQUINOVOSYL TRANSFERASE SQD2"/>
    <property type="match status" value="1"/>
</dbReference>
<evidence type="ECO:0000313" key="4">
    <source>
        <dbReference type="Proteomes" id="UP001267290"/>
    </source>
</evidence>